<organism evidence="1 2">
    <name type="scientific">Sphingomonas chungangi</name>
    <dbReference type="NCBI Taxonomy" id="2683589"/>
    <lineage>
        <taxon>Bacteria</taxon>
        <taxon>Pseudomonadati</taxon>
        <taxon>Pseudomonadota</taxon>
        <taxon>Alphaproteobacteria</taxon>
        <taxon>Sphingomonadales</taxon>
        <taxon>Sphingomonadaceae</taxon>
        <taxon>Sphingomonas</taxon>
    </lineage>
</organism>
<dbReference type="Proteomes" id="UP000570166">
    <property type="component" value="Unassembled WGS sequence"/>
</dbReference>
<evidence type="ECO:0000313" key="1">
    <source>
        <dbReference type="EMBL" id="MBA2934462.1"/>
    </source>
</evidence>
<sequence>MSRPIGYYVHHHGDGHRQRALAIASALQTPVTLLGTGLAGRTKHVAAIDLPDDRMSGAGFDGRDHGERPSSLHYVPIDHEGVRQRTALIANWIAKTRPGLMVVDVSVEVAMLARLASVPTVYVRLSGRRFDRPHLDAFRGAAALLAPFHPELEVDRLPKAIRGKTFYAPMIADTATAVRVDDDVVLGVVGRGGGSSSGELWADAASATPAFRWQVIGPATIPADMPPNLEFRGWVDDAETMIARAAVVVGAGGDGLVSAVLAHRKPFVCIPEQRPYDEQAAKAERLSALGAAIVPAVWPEPGQWPGLVERALRIDPAIAQRLTRGGGAGRVARWLEMLSDETIRTRSRSA</sequence>
<accession>A0A838L705</accession>
<dbReference type="RefSeq" id="WP_160365941.1">
    <property type="nucleotide sequence ID" value="NZ_JACEIB010000006.1"/>
</dbReference>
<name>A0A838L705_9SPHN</name>
<dbReference type="AlphaFoldDB" id="A0A838L705"/>
<dbReference type="GO" id="GO:0016740">
    <property type="term" value="F:transferase activity"/>
    <property type="evidence" value="ECO:0007669"/>
    <property type="project" value="UniProtKB-KW"/>
</dbReference>
<protein>
    <submittedName>
        <fullName evidence="1">Glycosyltransferase</fullName>
    </submittedName>
</protein>
<keyword evidence="2" id="KW-1185">Reference proteome</keyword>
<evidence type="ECO:0000313" key="2">
    <source>
        <dbReference type="Proteomes" id="UP000570166"/>
    </source>
</evidence>
<dbReference type="SUPFAM" id="SSF53756">
    <property type="entry name" value="UDP-Glycosyltransferase/glycogen phosphorylase"/>
    <property type="match status" value="1"/>
</dbReference>
<gene>
    <name evidence="1" type="ORF">HZF05_10170</name>
</gene>
<dbReference type="Gene3D" id="3.40.50.2000">
    <property type="entry name" value="Glycogen Phosphorylase B"/>
    <property type="match status" value="1"/>
</dbReference>
<dbReference type="EMBL" id="JACEIB010000006">
    <property type="protein sequence ID" value="MBA2934462.1"/>
    <property type="molecule type" value="Genomic_DNA"/>
</dbReference>
<proteinExistence type="predicted"/>
<comment type="caution">
    <text evidence="1">The sequence shown here is derived from an EMBL/GenBank/DDBJ whole genome shotgun (WGS) entry which is preliminary data.</text>
</comment>
<reference evidence="1 2" key="1">
    <citation type="submission" date="2020-07" db="EMBL/GenBank/DDBJ databases">
        <authorList>
            <person name="Sun Q."/>
        </authorList>
    </citation>
    <scope>NUCLEOTIDE SEQUENCE [LARGE SCALE GENOMIC DNA]</scope>
    <source>
        <strain evidence="1 2">CGMCC 1.13654</strain>
    </source>
</reference>
<keyword evidence="1" id="KW-0808">Transferase</keyword>